<accession>A0A437K228</accession>
<dbReference type="NCBIfam" id="NF037995">
    <property type="entry name" value="TRAP_S1"/>
    <property type="match status" value="1"/>
</dbReference>
<proteinExistence type="inferred from homology"/>
<dbReference type="Gene3D" id="3.40.190.170">
    <property type="entry name" value="Bacterial extracellular solute-binding protein, family 7"/>
    <property type="match status" value="1"/>
</dbReference>
<organism evidence="5 6">
    <name type="scientific">Rubrivivax albus</name>
    <dbReference type="NCBI Taxonomy" id="2499835"/>
    <lineage>
        <taxon>Bacteria</taxon>
        <taxon>Pseudomonadati</taxon>
        <taxon>Pseudomonadota</taxon>
        <taxon>Betaproteobacteria</taxon>
        <taxon>Burkholderiales</taxon>
        <taxon>Sphaerotilaceae</taxon>
        <taxon>Rubrivivax</taxon>
    </lineage>
</organism>
<dbReference type="AlphaFoldDB" id="A0A437K228"/>
<dbReference type="PANTHER" id="PTHR33376">
    <property type="match status" value="1"/>
</dbReference>
<gene>
    <name evidence="5" type="ORF">ENE75_06010</name>
</gene>
<dbReference type="InterPro" id="IPR018389">
    <property type="entry name" value="DctP_fam"/>
</dbReference>
<comment type="similarity">
    <text evidence="1">Belongs to the bacterial solute-binding protein 7 family.</text>
</comment>
<keyword evidence="3" id="KW-0732">Signal</keyword>
<name>A0A437K228_9BURK</name>
<evidence type="ECO:0000256" key="2">
    <source>
        <dbReference type="ARBA" id="ARBA00022448"/>
    </source>
</evidence>
<feature type="region of interest" description="Disordered" evidence="4">
    <location>
        <begin position="1"/>
        <end position="23"/>
    </location>
</feature>
<sequence>MTLPLASRRPADASANGARPGPRGLRVRLSTAMSGTLLAAAACGITLATLPAAVLAQGTALRFTTNAPLKSPWGGQIERLAATVAAQSGGSVKIEPFYGAQLGNELDTIQQVARGRIDMGSYSLGAATSVVPELQMLMLPFYFDNAAQLDCVLDKHMVGQVDALFAAKGLKLLGINDVGVIDVAGKKSLADVAAVKGLKGTAYSRIQGMLWSAVGANSTFIPVPEWASSLQTGVIDYTTSPVAVYVPTGLNKVAPVYTRLNLWYTPGVILMNKAAYDRLGAEQRAALQRAFEAESAPKLRAEIRAVEEKLRQAHVAAGGQLVDLTPAQRTAWRQVAAGLWPEMVSAVGGQAAGFHRAVETARDSCR</sequence>
<evidence type="ECO:0000256" key="1">
    <source>
        <dbReference type="ARBA" id="ARBA00009023"/>
    </source>
</evidence>
<dbReference type="PANTHER" id="PTHR33376:SF7">
    <property type="entry name" value="C4-DICARBOXYLATE-BINDING PROTEIN DCTB"/>
    <property type="match status" value="1"/>
</dbReference>
<keyword evidence="6" id="KW-1185">Reference proteome</keyword>
<dbReference type="RefSeq" id="WP_128196574.1">
    <property type="nucleotide sequence ID" value="NZ_SACT01000001.1"/>
</dbReference>
<dbReference type="Pfam" id="PF03480">
    <property type="entry name" value="DctP"/>
    <property type="match status" value="1"/>
</dbReference>
<keyword evidence="2" id="KW-0813">Transport</keyword>
<evidence type="ECO:0000313" key="6">
    <source>
        <dbReference type="Proteomes" id="UP000288178"/>
    </source>
</evidence>
<evidence type="ECO:0000256" key="4">
    <source>
        <dbReference type="SAM" id="MobiDB-lite"/>
    </source>
</evidence>
<evidence type="ECO:0000256" key="3">
    <source>
        <dbReference type="ARBA" id="ARBA00022729"/>
    </source>
</evidence>
<dbReference type="InterPro" id="IPR038404">
    <property type="entry name" value="TRAP_DctP_sf"/>
</dbReference>
<dbReference type="OrthoDB" id="9794826at2"/>
<evidence type="ECO:0000313" key="5">
    <source>
        <dbReference type="EMBL" id="RVT54398.1"/>
    </source>
</evidence>
<dbReference type="CDD" id="cd13603">
    <property type="entry name" value="PBP2_TRAP_Siap_TeaA_like"/>
    <property type="match status" value="1"/>
</dbReference>
<dbReference type="Proteomes" id="UP000288178">
    <property type="component" value="Unassembled WGS sequence"/>
</dbReference>
<protein>
    <submittedName>
        <fullName evidence="5">TRAP transporter substrate-binding protein</fullName>
    </submittedName>
</protein>
<dbReference type="EMBL" id="SACT01000001">
    <property type="protein sequence ID" value="RVT54398.1"/>
    <property type="molecule type" value="Genomic_DNA"/>
</dbReference>
<dbReference type="GO" id="GO:0055085">
    <property type="term" value="P:transmembrane transport"/>
    <property type="evidence" value="ECO:0007669"/>
    <property type="project" value="InterPro"/>
</dbReference>
<reference evidence="5 6" key="1">
    <citation type="submission" date="2019-01" db="EMBL/GenBank/DDBJ databases">
        <authorList>
            <person name="Chen W.-M."/>
        </authorList>
    </citation>
    <scope>NUCLEOTIDE SEQUENCE [LARGE SCALE GENOMIC DNA]</scope>
    <source>
        <strain evidence="5 6">ICH-3</strain>
    </source>
</reference>
<comment type="caution">
    <text evidence="5">The sequence shown here is derived from an EMBL/GenBank/DDBJ whole genome shotgun (WGS) entry which is preliminary data.</text>
</comment>